<dbReference type="InterPro" id="IPR015422">
    <property type="entry name" value="PyrdxlP-dep_Trfase_small"/>
</dbReference>
<dbReference type="Gene3D" id="3.40.640.10">
    <property type="entry name" value="Type I PLP-dependent aspartate aminotransferase-like (Major domain)"/>
    <property type="match status" value="1"/>
</dbReference>
<keyword evidence="7" id="KW-1185">Reference proteome</keyword>
<dbReference type="PANTHER" id="PTHR13693:SF77">
    <property type="entry name" value="8-AMINO-7-OXONONANOATE SYNTHASE"/>
    <property type="match status" value="1"/>
</dbReference>
<evidence type="ECO:0000259" key="5">
    <source>
        <dbReference type="Pfam" id="PF00155"/>
    </source>
</evidence>
<dbReference type="PANTHER" id="PTHR13693">
    <property type="entry name" value="CLASS II AMINOTRANSFERASE/8-AMINO-7-OXONONANOATE SYNTHASE"/>
    <property type="match status" value="1"/>
</dbReference>
<comment type="cofactor">
    <cofactor evidence="1">
        <name>pyridoxal 5'-phosphate</name>
        <dbReference type="ChEBI" id="CHEBI:597326"/>
    </cofactor>
</comment>
<evidence type="ECO:0000256" key="2">
    <source>
        <dbReference type="ARBA" id="ARBA00010008"/>
    </source>
</evidence>
<evidence type="ECO:0000313" key="6">
    <source>
        <dbReference type="EMBL" id="WPH04989.1"/>
    </source>
</evidence>
<dbReference type="Pfam" id="PF00155">
    <property type="entry name" value="Aminotran_1_2"/>
    <property type="match status" value="1"/>
</dbReference>
<name>A0AAQ3MBV5_9PEZI</name>
<dbReference type="Proteomes" id="UP001303373">
    <property type="component" value="Chromosome 14"/>
</dbReference>
<sequence>MPTTSGSFVAEWAKAQKPRGPSVRNSSVFYRNLEAELDARRIKHGCMSLHTIPPGASDFASADTLGLGFSGLLRAEFMEELARNPDSWLGACGTRLAFGNTTYLETLECEVADFHGAETAMITVNGGQANGAIFTAIPRPGDAIVYDEFIHATVHDGMKNSLALVKRSFRHNNVESFVETLSEIRASQPLISDGQRCVIVALEGIYSMDGDTPPLRELVAAAKEVFPEGNVQFYIDEAHSNGTLGPKGAGLVCALGLEKEVAIRMVSCPKALAAHGGIILCNNTVKTMILNESRSIMFSGAPSFHMLAAIRAGYNLMKTGKTQEAQLRVEHLVNLFMERLTSDPVWDRANDAMILRVPLWDLDEEAQPFATHICPILTRPNTKHHLYLTFHLQLAGFIVYPVFFPIVPKGTERVRLIFHASHNDAEIEALAACICAWAEEMLSIDQEGGDGIRLPKAARQAYTMIETADLN</sequence>
<dbReference type="GO" id="GO:0016740">
    <property type="term" value="F:transferase activity"/>
    <property type="evidence" value="ECO:0007669"/>
    <property type="project" value="UniProtKB-KW"/>
</dbReference>
<protein>
    <recommendedName>
        <fullName evidence="5">Aminotransferase class I/classII large domain-containing protein</fullName>
    </recommendedName>
</protein>
<dbReference type="InterPro" id="IPR004839">
    <property type="entry name" value="Aminotransferase_I/II_large"/>
</dbReference>
<dbReference type="GO" id="GO:0009102">
    <property type="term" value="P:biotin biosynthetic process"/>
    <property type="evidence" value="ECO:0007669"/>
    <property type="project" value="TreeGrafter"/>
</dbReference>
<dbReference type="SUPFAM" id="SSF53383">
    <property type="entry name" value="PLP-dependent transferases"/>
    <property type="match status" value="1"/>
</dbReference>
<feature type="domain" description="Aminotransferase class I/classII large" evidence="5">
    <location>
        <begin position="83"/>
        <end position="432"/>
    </location>
</feature>
<evidence type="ECO:0000313" key="7">
    <source>
        <dbReference type="Proteomes" id="UP001303373"/>
    </source>
</evidence>
<accession>A0AAQ3MBV5</accession>
<proteinExistence type="inferred from homology"/>
<evidence type="ECO:0000256" key="4">
    <source>
        <dbReference type="ARBA" id="ARBA00022898"/>
    </source>
</evidence>
<evidence type="ECO:0000256" key="1">
    <source>
        <dbReference type="ARBA" id="ARBA00001933"/>
    </source>
</evidence>
<reference evidence="6 7" key="1">
    <citation type="submission" date="2023-11" db="EMBL/GenBank/DDBJ databases">
        <title>An acidophilic fungus is an integral part of prey digestion in a carnivorous sundew plant.</title>
        <authorList>
            <person name="Tsai I.J."/>
        </authorList>
    </citation>
    <scope>NUCLEOTIDE SEQUENCE [LARGE SCALE GENOMIC DNA]</scope>
    <source>
        <strain evidence="6">169a</strain>
    </source>
</reference>
<dbReference type="AlphaFoldDB" id="A0AAQ3MBV5"/>
<comment type="similarity">
    <text evidence="2">Belongs to the class-II pyridoxal-phosphate-dependent aminotransferase family. BioF subfamily.</text>
</comment>
<keyword evidence="3" id="KW-0808">Transferase</keyword>
<gene>
    <name evidence="6" type="ORF">R9X50_00788700</name>
</gene>
<evidence type="ECO:0000256" key="3">
    <source>
        <dbReference type="ARBA" id="ARBA00022679"/>
    </source>
</evidence>
<dbReference type="InterPro" id="IPR015421">
    <property type="entry name" value="PyrdxlP-dep_Trfase_major"/>
</dbReference>
<dbReference type="InterPro" id="IPR050087">
    <property type="entry name" value="AON_synthase_class-II"/>
</dbReference>
<dbReference type="GO" id="GO:0030170">
    <property type="term" value="F:pyridoxal phosphate binding"/>
    <property type="evidence" value="ECO:0007669"/>
    <property type="project" value="InterPro"/>
</dbReference>
<dbReference type="EMBL" id="CP138593">
    <property type="protein sequence ID" value="WPH04989.1"/>
    <property type="molecule type" value="Genomic_DNA"/>
</dbReference>
<organism evidence="6 7">
    <name type="scientific">Acrodontium crateriforme</name>
    <dbReference type="NCBI Taxonomy" id="150365"/>
    <lineage>
        <taxon>Eukaryota</taxon>
        <taxon>Fungi</taxon>
        <taxon>Dikarya</taxon>
        <taxon>Ascomycota</taxon>
        <taxon>Pezizomycotina</taxon>
        <taxon>Dothideomycetes</taxon>
        <taxon>Dothideomycetidae</taxon>
        <taxon>Mycosphaerellales</taxon>
        <taxon>Teratosphaeriaceae</taxon>
        <taxon>Acrodontium</taxon>
    </lineage>
</organism>
<dbReference type="InterPro" id="IPR015424">
    <property type="entry name" value="PyrdxlP-dep_Trfase"/>
</dbReference>
<keyword evidence="4" id="KW-0663">Pyridoxal phosphate</keyword>
<dbReference type="Gene3D" id="3.90.1150.10">
    <property type="entry name" value="Aspartate Aminotransferase, domain 1"/>
    <property type="match status" value="1"/>
</dbReference>